<dbReference type="InterPro" id="IPR050738">
    <property type="entry name" value="Sulfatase"/>
</dbReference>
<feature type="domain" description="Sulfatase N-terminal" evidence="3">
    <location>
        <begin position="16"/>
        <end position="308"/>
    </location>
</feature>
<dbReference type="PANTHER" id="PTHR42693">
    <property type="entry name" value="ARYLSULFATASE FAMILY MEMBER"/>
    <property type="match status" value="1"/>
</dbReference>
<dbReference type="InterPro" id="IPR017850">
    <property type="entry name" value="Alkaline_phosphatase_core_sf"/>
</dbReference>
<dbReference type="Pfam" id="PF00884">
    <property type="entry name" value="Sulfatase"/>
    <property type="match status" value="1"/>
</dbReference>
<reference evidence="4 5" key="1">
    <citation type="submission" date="2020-07" db="EMBL/GenBank/DDBJ databases">
        <title>Sequencing the genomes of 1000 actinobacteria strains.</title>
        <authorList>
            <person name="Klenk H.-P."/>
        </authorList>
    </citation>
    <scope>NUCLEOTIDE SEQUENCE [LARGE SCALE GENOMIC DNA]</scope>
    <source>
        <strain evidence="4 5">DSM 100723</strain>
    </source>
</reference>
<comment type="caution">
    <text evidence="4">The sequence shown here is derived from an EMBL/GenBank/DDBJ whole genome shotgun (WGS) entry which is preliminary data.</text>
</comment>
<dbReference type="EMBL" id="JACGWT010000001">
    <property type="protein sequence ID" value="MBA8793119.1"/>
    <property type="molecule type" value="Genomic_DNA"/>
</dbReference>
<organism evidence="4 5">
    <name type="scientific">Microlunatus kandeliicorticis</name>
    <dbReference type="NCBI Taxonomy" id="1759536"/>
    <lineage>
        <taxon>Bacteria</taxon>
        <taxon>Bacillati</taxon>
        <taxon>Actinomycetota</taxon>
        <taxon>Actinomycetes</taxon>
        <taxon>Propionibacteriales</taxon>
        <taxon>Propionibacteriaceae</taxon>
        <taxon>Microlunatus</taxon>
    </lineage>
</organism>
<keyword evidence="2" id="KW-0378">Hydrolase</keyword>
<proteinExistence type="inferred from homology"/>
<evidence type="ECO:0000256" key="1">
    <source>
        <dbReference type="ARBA" id="ARBA00008779"/>
    </source>
</evidence>
<accession>A0A7W3IQ21</accession>
<dbReference type="PANTHER" id="PTHR42693:SF53">
    <property type="entry name" value="ENDO-4-O-SULFATASE"/>
    <property type="match status" value="1"/>
</dbReference>
<dbReference type="CDD" id="cd16027">
    <property type="entry name" value="SGSH"/>
    <property type="match status" value="1"/>
</dbReference>
<sequence>MNDVPSATPAGSRGRPHVLLVHCHDLGRHLGCYDNPTVVSPHLDRLAGDGVRCTSMSAAAPQCSPSRAALFTGRWPHANGVLGLTHDHFGWDLHPAERHLGGLLAEAGYATELVGMHHESRRRPDDELAARLGFDRVRTGGLVDEVAARGEETVARLAAGDRPFYLQLGFTEPHRLPGSRDPEGVMGFLGDHLEPDTERGVAVPPWLVDDAGARTEVAELQGAIRAMDAGVGRVLAALGASGVADDTVTIFTTDHGLALPRAKCSLYEPGLAVAFLVRWPAGGWTGGRQVDAPLANVDVVPTLLDLLGLDPAGPQRHGISFRGLLDGGPAVRERVYGEMTYHDYYDPRRSVRDRRWKLIANFSSAPAFMDPSQGTVRRCTAAPTDHPWTTYHPPVELYDLLEDPLEVHDRADDPDCREERDRLAAALRDWMAATGDPLLDGAVTSPLHRETAAVLDG</sequence>
<dbReference type="Gene3D" id="3.40.720.10">
    <property type="entry name" value="Alkaline Phosphatase, subunit A"/>
    <property type="match status" value="1"/>
</dbReference>
<gene>
    <name evidence="4" type="ORF">FHX74_000713</name>
</gene>
<keyword evidence="5" id="KW-1185">Reference proteome</keyword>
<dbReference type="AlphaFoldDB" id="A0A7W3IQ21"/>
<dbReference type="InterPro" id="IPR000917">
    <property type="entry name" value="Sulfatase_N"/>
</dbReference>
<evidence type="ECO:0000259" key="3">
    <source>
        <dbReference type="Pfam" id="PF00884"/>
    </source>
</evidence>
<dbReference type="RefSeq" id="WP_182558666.1">
    <property type="nucleotide sequence ID" value="NZ_JACGWT010000001.1"/>
</dbReference>
<name>A0A7W3IQ21_9ACTN</name>
<evidence type="ECO:0000313" key="5">
    <source>
        <dbReference type="Proteomes" id="UP000523079"/>
    </source>
</evidence>
<dbReference type="SUPFAM" id="SSF53649">
    <property type="entry name" value="Alkaline phosphatase-like"/>
    <property type="match status" value="1"/>
</dbReference>
<dbReference type="Proteomes" id="UP000523079">
    <property type="component" value="Unassembled WGS sequence"/>
</dbReference>
<dbReference type="GO" id="GO:0004065">
    <property type="term" value="F:arylsulfatase activity"/>
    <property type="evidence" value="ECO:0007669"/>
    <property type="project" value="TreeGrafter"/>
</dbReference>
<evidence type="ECO:0000256" key="2">
    <source>
        <dbReference type="ARBA" id="ARBA00022801"/>
    </source>
</evidence>
<evidence type="ECO:0000313" key="4">
    <source>
        <dbReference type="EMBL" id="MBA8793119.1"/>
    </source>
</evidence>
<comment type="similarity">
    <text evidence="1">Belongs to the sulfatase family.</text>
</comment>
<protein>
    <submittedName>
        <fullName evidence="4">Arylsulfatase A-like enzyme</fullName>
    </submittedName>
</protein>